<dbReference type="AlphaFoldDB" id="A0A1S8A5J8"/>
<name>A0A1S8A5J8_ROSNE</name>
<proteinExistence type="predicted"/>
<evidence type="ECO:0000313" key="1">
    <source>
        <dbReference type="EMBL" id="GAW25341.1"/>
    </source>
</evidence>
<gene>
    <name evidence="1" type="ORF">SAMD00023353_0500260</name>
</gene>
<protein>
    <submittedName>
        <fullName evidence="1">Uncharacterized protein</fullName>
    </submittedName>
</protein>
<dbReference type="EMBL" id="DF977450">
    <property type="protein sequence ID" value="GAW25341.1"/>
    <property type="molecule type" value="Genomic_DNA"/>
</dbReference>
<organism evidence="1">
    <name type="scientific">Rosellinia necatrix</name>
    <name type="common">White root-rot fungus</name>
    <dbReference type="NCBI Taxonomy" id="77044"/>
    <lineage>
        <taxon>Eukaryota</taxon>
        <taxon>Fungi</taxon>
        <taxon>Dikarya</taxon>
        <taxon>Ascomycota</taxon>
        <taxon>Pezizomycotina</taxon>
        <taxon>Sordariomycetes</taxon>
        <taxon>Xylariomycetidae</taxon>
        <taxon>Xylariales</taxon>
        <taxon>Xylariaceae</taxon>
        <taxon>Rosellinia</taxon>
    </lineage>
</organism>
<accession>A0A1S8A5J8</accession>
<evidence type="ECO:0000313" key="2">
    <source>
        <dbReference type="Proteomes" id="UP000054516"/>
    </source>
</evidence>
<dbReference type="OrthoDB" id="10444054at2759"/>
<dbReference type="Proteomes" id="UP000054516">
    <property type="component" value="Unassembled WGS sequence"/>
</dbReference>
<reference evidence="1" key="1">
    <citation type="submission" date="2016-03" db="EMBL/GenBank/DDBJ databases">
        <title>Draft genome sequence of Rosellinia necatrix.</title>
        <authorList>
            <person name="Kanematsu S."/>
        </authorList>
    </citation>
    <scope>NUCLEOTIDE SEQUENCE [LARGE SCALE GENOMIC DNA]</scope>
    <source>
        <strain evidence="1">W97</strain>
    </source>
</reference>
<keyword evidence="2" id="KW-1185">Reference proteome</keyword>
<sequence>MMKDYLARGPATATERLVAQGGDVFKASASIKATEKTRLMGTYLDRLVQQAHDNASRNPVSTP</sequence>